<dbReference type="CDD" id="cd03215">
    <property type="entry name" value="ABC_Carb_Monos_II"/>
    <property type="match status" value="1"/>
</dbReference>
<dbReference type="InterPro" id="IPR027417">
    <property type="entry name" value="P-loop_NTPase"/>
</dbReference>
<dbReference type="PANTHER" id="PTHR43790:SF3">
    <property type="entry name" value="D-ALLOSE IMPORT ATP-BINDING PROTEIN ALSA-RELATED"/>
    <property type="match status" value="1"/>
</dbReference>
<evidence type="ECO:0000256" key="7">
    <source>
        <dbReference type="ARBA" id="ARBA00022967"/>
    </source>
</evidence>
<evidence type="ECO:0000256" key="8">
    <source>
        <dbReference type="ARBA" id="ARBA00023136"/>
    </source>
</evidence>
<keyword evidence="3" id="KW-0762">Sugar transport</keyword>
<feature type="domain" description="ABC transporter" evidence="9">
    <location>
        <begin position="263"/>
        <end position="509"/>
    </location>
</feature>
<comment type="caution">
    <text evidence="10">The sequence shown here is derived from an EMBL/GenBank/DDBJ whole genome shotgun (WGS) entry which is preliminary data.</text>
</comment>
<organism evidence="10 11">
    <name type="scientific">Fodinicola feengrottensis</name>
    <dbReference type="NCBI Taxonomy" id="435914"/>
    <lineage>
        <taxon>Bacteria</taxon>
        <taxon>Bacillati</taxon>
        <taxon>Actinomycetota</taxon>
        <taxon>Actinomycetes</taxon>
        <taxon>Mycobacteriales</taxon>
        <taxon>Fodinicola</taxon>
    </lineage>
</organism>
<keyword evidence="8" id="KW-0472">Membrane</keyword>
<evidence type="ECO:0000313" key="11">
    <source>
        <dbReference type="Proteomes" id="UP001500618"/>
    </source>
</evidence>
<dbReference type="PROSITE" id="PS50893">
    <property type="entry name" value="ABC_TRANSPORTER_2"/>
    <property type="match status" value="2"/>
</dbReference>
<dbReference type="SUPFAM" id="SSF52540">
    <property type="entry name" value="P-loop containing nucleoside triphosphate hydrolases"/>
    <property type="match status" value="2"/>
</dbReference>
<dbReference type="InterPro" id="IPR003439">
    <property type="entry name" value="ABC_transporter-like_ATP-bd"/>
</dbReference>
<keyword evidence="2" id="KW-1003">Cell membrane</keyword>
<evidence type="ECO:0000256" key="1">
    <source>
        <dbReference type="ARBA" id="ARBA00022448"/>
    </source>
</evidence>
<sequence length="523" mass="56236">MPESNSPILAMRDIAKSFPGVRALTGVSMDVRAGEVHALLGENGAGKSTLCNILSGVFTEYAGSIELAGERANIHHPKDAQSLGIGMIHQELNLVPELSIADNIFLGREPRTRWGTINRPLMDAESRRLLAELGLRLDPRRPVRTCQIAEQQLIEVAKALSLNVRVLIMDEPTSALADAEVKLLFAVIRRLVARGVAVIYISHRLEELYEIADRVTVLRDGGYIGTREMAATDRAELIRMMVGRPLGEIFQHSAKISAGAERLRVTGLSLAADPRAGRVALHDVSLSVRAGEIVGLAGLMGAGRTEVLEAIFGVFGTRAIRGSLALDGKPYPPRSPEEAIRRGVALVAEDRKTQSLVLSNTVRFNASLASLKRFRRWSGVDAKAERKAVAEQVASLRVKTPSLASMVANLSGGNQQKVVLAKCLLTKPTVLLLDEPTRGIDVGAKAEISELVNKLAAAGTGILMASSELPELLGTCDRIIVLCEGRVTAELDRAEATQERILAAAMARQVVLAEDMSSTGKET</sequence>
<dbReference type="InterPro" id="IPR050107">
    <property type="entry name" value="ABC_carbohydrate_import_ATPase"/>
</dbReference>
<evidence type="ECO:0000256" key="2">
    <source>
        <dbReference type="ARBA" id="ARBA00022475"/>
    </source>
</evidence>
<keyword evidence="6 10" id="KW-0067">ATP-binding</keyword>
<name>A0ABP4TVG3_9ACTN</name>
<keyword evidence="7" id="KW-1278">Translocase</keyword>
<dbReference type="Gene3D" id="3.40.50.300">
    <property type="entry name" value="P-loop containing nucleotide triphosphate hydrolases"/>
    <property type="match status" value="2"/>
</dbReference>
<reference evidence="11" key="1">
    <citation type="journal article" date="2019" name="Int. J. Syst. Evol. Microbiol.">
        <title>The Global Catalogue of Microorganisms (GCM) 10K type strain sequencing project: providing services to taxonomists for standard genome sequencing and annotation.</title>
        <authorList>
            <consortium name="The Broad Institute Genomics Platform"/>
            <consortium name="The Broad Institute Genome Sequencing Center for Infectious Disease"/>
            <person name="Wu L."/>
            <person name="Ma J."/>
        </authorList>
    </citation>
    <scope>NUCLEOTIDE SEQUENCE [LARGE SCALE GENOMIC DNA]</scope>
    <source>
        <strain evidence="11">JCM 14718</strain>
    </source>
</reference>
<dbReference type="EMBL" id="BAAANY010000020">
    <property type="protein sequence ID" value="GAA1694312.1"/>
    <property type="molecule type" value="Genomic_DNA"/>
</dbReference>
<dbReference type="PANTHER" id="PTHR43790">
    <property type="entry name" value="CARBOHYDRATE TRANSPORT ATP-BINDING PROTEIN MG119-RELATED"/>
    <property type="match status" value="1"/>
</dbReference>
<evidence type="ECO:0000259" key="9">
    <source>
        <dbReference type="PROSITE" id="PS50893"/>
    </source>
</evidence>
<keyword evidence="11" id="KW-1185">Reference proteome</keyword>
<evidence type="ECO:0000256" key="4">
    <source>
        <dbReference type="ARBA" id="ARBA00022737"/>
    </source>
</evidence>
<keyword evidence="4" id="KW-0677">Repeat</keyword>
<dbReference type="Proteomes" id="UP001500618">
    <property type="component" value="Unassembled WGS sequence"/>
</dbReference>
<dbReference type="RefSeq" id="WP_344312852.1">
    <property type="nucleotide sequence ID" value="NZ_BAAANY010000020.1"/>
</dbReference>
<dbReference type="InterPro" id="IPR003593">
    <property type="entry name" value="AAA+_ATPase"/>
</dbReference>
<feature type="domain" description="ABC transporter" evidence="9">
    <location>
        <begin position="9"/>
        <end position="245"/>
    </location>
</feature>
<keyword evidence="5" id="KW-0547">Nucleotide-binding</keyword>
<evidence type="ECO:0000256" key="6">
    <source>
        <dbReference type="ARBA" id="ARBA00022840"/>
    </source>
</evidence>
<dbReference type="GO" id="GO:0005524">
    <property type="term" value="F:ATP binding"/>
    <property type="evidence" value="ECO:0007669"/>
    <property type="project" value="UniProtKB-KW"/>
</dbReference>
<keyword evidence="1" id="KW-0813">Transport</keyword>
<dbReference type="InterPro" id="IPR017871">
    <property type="entry name" value="ABC_transporter-like_CS"/>
</dbReference>
<evidence type="ECO:0000313" key="10">
    <source>
        <dbReference type="EMBL" id="GAA1694312.1"/>
    </source>
</evidence>
<evidence type="ECO:0000256" key="5">
    <source>
        <dbReference type="ARBA" id="ARBA00022741"/>
    </source>
</evidence>
<accession>A0ABP4TVG3</accession>
<protein>
    <submittedName>
        <fullName evidence="10">Ribose ABC transporter ATP-binding protein RbsA</fullName>
    </submittedName>
</protein>
<dbReference type="Pfam" id="PF00005">
    <property type="entry name" value="ABC_tran"/>
    <property type="match status" value="2"/>
</dbReference>
<gene>
    <name evidence="10" type="primary">rbsA</name>
    <name evidence="10" type="ORF">GCM10009765_49460</name>
</gene>
<dbReference type="SMART" id="SM00382">
    <property type="entry name" value="AAA"/>
    <property type="match status" value="2"/>
</dbReference>
<evidence type="ECO:0000256" key="3">
    <source>
        <dbReference type="ARBA" id="ARBA00022597"/>
    </source>
</evidence>
<dbReference type="PROSITE" id="PS00211">
    <property type="entry name" value="ABC_TRANSPORTER_1"/>
    <property type="match status" value="1"/>
</dbReference>
<proteinExistence type="predicted"/>
<dbReference type="CDD" id="cd03216">
    <property type="entry name" value="ABC_Carb_Monos_I"/>
    <property type="match status" value="1"/>
</dbReference>